<dbReference type="Gene3D" id="3.40.50.300">
    <property type="entry name" value="P-loop containing nucleotide triphosphate hydrolases"/>
    <property type="match status" value="1"/>
</dbReference>
<dbReference type="CDD" id="cd00009">
    <property type="entry name" value="AAA"/>
    <property type="match status" value="1"/>
</dbReference>
<feature type="domain" description="Sigma-54 factor interaction" evidence="3">
    <location>
        <begin position="9"/>
        <end position="140"/>
    </location>
</feature>
<sequence>MAKLHFDGIIGNSKAIKDTIAIAREFSTVNSNVLIYGETGSGKEVFAQSIHNGSSRCKGPFVAINCAALPENLLESELFGYTAGAFTGASRGGKIGLFELAHHGTIFLDEISEISPKLQRRLLRVLQEREIMRQEDIILLMNRLYCLKFNRDHKEIVYFA</sequence>
<evidence type="ECO:0000259" key="3">
    <source>
        <dbReference type="PROSITE" id="PS50045"/>
    </source>
</evidence>
<dbReference type="InterPro" id="IPR025662">
    <property type="entry name" value="Sigma_54_int_dom_ATP-bd_1"/>
</dbReference>
<keyword evidence="1" id="KW-0547">Nucleotide-binding</keyword>
<accession>A0ABZ3J2F4</accession>
<dbReference type="PANTHER" id="PTHR32071">
    <property type="entry name" value="TRANSCRIPTIONAL REGULATORY PROTEIN"/>
    <property type="match status" value="1"/>
</dbReference>
<evidence type="ECO:0000256" key="2">
    <source>
        <dbReference type="ARBA" id="ARBA00022840"/>
    </source>
</evidence>
<reference evidence="4" key="1">
    <citation type="submission" date="2024-05" db="EMBL/GenBank/DDBJ databases">
        <title>Isolation and characterization of Sporomusa carbonis sp. nov., a carboxydotrophic hydrogenogen in the genus of Sporomusa isolated from a charcoal burning pile.</title>
        <authorList>
            <person name="Boeer T."/>
            <person name="Rosenbaum F."/>
            <person name="Eysell L."/>
            <person name="Mueller V."/>
            <person name="Daniel R."/>
            <person name="Poehlein A."/>
        </authorList>
    </citation>
    <scope>NUCLEOTIDE SEQUENCE [LARGE SCALE GENOMIC DNA]</scope>
    <source>
        <strain evidence="4">DSM 3132</strain>
    </source>
</reference>
<dbReference type="InterPro" id="IPR002078">
    <property type="entry name" value="Sigma_54_int"/>
</dbReference>
<gene>
    <name evidence="4" type="primary">rocR_2</name>
    <name evidence="4" type="ORF">SPACI_024770</name>
</gene>
<evidence type="ECO:0000313" key="4">
    <source>
        <dbReference type="EMBL" id="XFO72425.1"/>
    </source>
</evidence>
<dbReference type="PROSITE" id="PS50045">
    <property type="entry name" value="SIGMA54_INTERACT_4"/>
    <property type="match status" value="1"/>
</dbReference>
<dbReference type="SUPFAM" id="SSF52540">
    <property type="entry name" value="P-loop containing nucleoside triphosphate hydrolases"/>
    <property type="match status" value="1"/>
</dbReference>
<name>A0ABZ3J2F4_SPOA4</name>
<dbReference type="SMART" id="SM00382">
    <property type="entry name" value="AAA"/>
    <property type="match status" value="1"/>
</dbReference>
<evidence type="ECO:0000313" key="5">
    <source>
        <dbReference type="Proteomes" id="UP000216052"/>
    </source>
</evidence>
<keyword evidence="5" id="KW-1185">Reference proteome</keyword>
<protein>
    <submittedName>
        <fullName evidence="4">Arginine utilization regulatory protein RocR</fullName>
    </submittedName>
</protein>
<organism evidence="4 5">
    <name type="scientific">Sporomusa acidovorans (strain ATCC 49682 / DSM 3132 / Mol)</name>
    <dbReference type="NCBI Taxonomy" id="1123286"/>
    <lineage>
        <taxon>Bacteria</taxon>
        <taxon>Bacillati</taxon>
        <taxon>Bacillota</taxon>
        <taxon>Negativicutes</taxon>
        <taxon>Selenomonadales</taxon>
        <taxon>Sporomusaceae</taxon>
        <taxon>Sporomusa</taxon>
    </lineage>
</organism>
<dbReference type="InterPro" id="IPR027417">
    <property type="entry name" value="P-loop_NTPase"/>
</dbReference>
<dbReference type="PROSITE" id="PS00675">
    <property type="entry name" value="SIGMA54_INTERACT_1"/>
    <property type="match status" value="1"/>
</dbReference>
<dbReference type="InterPro" id="IPR003593">
    <property type="entry name" value="AAA+_ATPase"/>
</dbReference>
<dbReference type="EMBL" id="CP155571">
    <property type="protein sequence ID" value="XFO72425.1"/>
    <property type="molecule type" value="Genomic_DNA"/>
</dbReference>
<dbReference type="Pfam" id="PF00158">
    <property type="entry name" value="Sigma54_activat"/>
    <property type="match status" value="1"/>
</dbReference>
<evidence type="ECO:0000256" key="1">
    <source>
        <dbReference type="ARBA" id="ARBA00022741"/>
    </source>
</evidence>
<dbReference type="Proteomes" id="UP000216052">
    <property type="component" value="Chromosome"/>
</dbReference>
<keyword evidence="2" id="KW-0067">ATP-binding</keyword>
<proteinExistence type="predicted"/>
<dbReference type="RefSeq" id="WP_281241592.1">
    <property type="nucleotide sequence ID" value="NZ_CP155571.1"/>
</dbReference>